<dbReference type="InterPro" id="IPR002563">
    <property type="entry name" value="Flavin_Rdtase-like_dom"/>
</dbReference>
<evidence type="ECO:0000259" key="3">
    <source>
        <dbReference type="SMART" id="SM00903"/>
    </source>
</evidence>
<proteinExistence type="predicted"/>
<feature type="domain" description="Flavin reductase like" evidence="3">
    <location>
        <begin position="30"/>
        <end position="178"/>
    </location>
</feature>
<sequence length="199" mass="21391">MTSLPPLAPRTAGPMAHRPSVPAPSFRSLMAHFPAGVAVVTAMAADGRPRGMTCTALSSVSDRPPTLLVCIQQSSRTLAAIDESSTFAVNLLHRHARCTAERFASDRPDRFDQVPWEYRAPSHGGPHLLGDAHTVADCRVTGMVTVADHTVVFAEVFSVTERTDDPTPLLYALRDYWSLDEGGSGAPAGSAIRQTRRTD</sequence>
<dbReference type="SUPFAM" id="SSF50475">
    <property type="entry name" value="FMN-binding split barrel"/>
    <property type="match status" value="1"/>
</dbReference>
<dbReference type="PANTHER" id="PTHR30466">
    <property type="entry name" value="FLAVIN REDUCTASE"/>
    <property type="match status" value="1"/>
</dbReference>
<accession>A0ABU3UEZ0</accession>
<reference evidence="4 5" key="1">
    <citation type="submission" date="2023-02" db="EMBL/GenBank/DDBJ databases">
        <authorList>
            <person name="Maleckis M."/>
        </authorList>
    </citation>
    <scope>NUCLEOTIDE SEQUENCE [LARGE SCALE GENOMIC DNA]</scope>
    <source>
        <strain evidence="4 5">P8-A2</strain>
    </source>
</reference>
<dbReference type="Gene3D" id="2.30.110.10">
    <property type="entry name" value="Electron Transport, Fmn-binding Protein, Chain A"/>
    <property type="match status" value="1"/>
</dbReference>
<dbReference type="PANTHER" id="PTHR30466:SF1">
    <property type="entry name" value="FMN REDUCTASE (NADH) RUTF"/>
    <property type="match status" value="1"/>
</dbReference>
<dbReference type="EMBL" id="JARAKF010000001">
    <property type="protein sequence ID" value="MDU8992479.1"/>
    <property type="molecule type" value="Genomic_DNA"/>
</dbReference>
<dbReference type="RefSeq" id="WP_240363005.1">
    <property type="nucleotide sequence ID" value="NZ_CP107955.1"/>
</dbReference>
<dbReference type="InterPro" id="IPR012349">
    <property type="entry name" value="Split_barrel_FMN-bd"/>
</dbReference>
<gene>
    <name evidence="4" type="ORF">PU648_08925</name>
</gene>
<protein>
    <submittedName>
        <fullName evidence="4">Flavin reductase family protein</fullName>
    </submittedName>
</protein>
<feature type="region of interest" description="Disordered" evidence="2">
    <location>
        <begin position="1"/>
        <end position="20"/>
    </location>
</feature>
<comment type="caution">
    <text evidence="4">The sequence shown here is derived from an EMBL/GenBank/DDBJ whole genome shotgun (WGS) entry which is preliminary data.</text>
</comment>
<dbReference type="Proteomes" id="UP001257627">
    <property type="component" value="Unassembled WGS sequence"/>
</dbReference>
<evidence type="ECO:0000313" key="5">
    <source>
        <dbReference type="Proteomes" id="UP001257627"/>
    </source>
</evidence>
<name>A0ABU3UEZ0_9ACTN</name>
<evidence type="ECO:0000256" key="2">
    <source>
        <dbReference type="SAM" id="MobiDB-lite"/>
    </source>
</evidence>
<dbReference type="SMART" id="SM00903">
    <property type="entry name" value="Flavin_Reduct"/>
    <property type="match status" value="1"/>
</dbReference>
<dbReference type="InterPro" id="IPR050268">
    <property type="entry name" value="NADH-dep_flavin_reductase"/>
</dbReference>
<evidence type="ECO:0000256" key="1">
    <source>
        <dbReference type="ARBA" id="ARBA00023002"/>
    </source>
</evidence>
<dbReference type="Pfam" id="PF01613">
    <property type="entry name" value="Flavin_Reduct"/>
    <property type="match status" value="1"/>
</dbReference>
<evidence type="ECO:0000313" key="4">
    <source>
        <dbReference type="EMBL" id="MDU8992479.1"/>
    </source>
</evidence>
<organism evidence="4 5">
    <name type="scientific">Streptomyces mirabilis</name>
    <dbReference type="NCBI Taxonomy" id="68239"/>
    <lineage>
        <taxon>Bacteria</taxon>
        <taxon>Bacillati</taxon>
        <taxon>Actinomycetota</taxon>
        <taxon>Actinomycetes</taxon>
        <taxon>Kitasatosporales</taxon>
        <taxon>Streptomycetaceae</taxon>
        <taxon>Streptomyces</taxon>
    </lineage>
</organism>
<keyword evidence="1" id="KW-0560">Oxidoreductase</keyword>
<keyword evidence="5" id="KW-1185">Reference proteome</keyword>